<organism evidence="8 9">
    <name type="scientific">Orrella daihaiensis</name>
    <dbReference type="NCBI Taxonomy" id="2782176"/>
    <lineage>
        <taxon>Bacteria</taxon>
        <taxon>Pseudomonadati</taxon>
        <taxon>Pseudomonadota</taxon>
        <taxon>Betaproteobacteria</taxon>
        <taxon>Burkholderiales</taxon>
        <taxon>Alcaligenaceae</taxon>
        <taxon>Orrella</taxon>
    </lineage>
</organism>
<feature type="domain" description="EamA" evidence="7">
    <location>
        <begin position="148"/>
        <end position="276"/>
    </location>
</feature>
<keyword evidence="4 6" id="KW-1133">Transmembrane helix</keyword>
<dbReference type="PANTHER" id="PTHR32322">
    <property type="entry name" value="INNER MEMBRANE TRANSPORTER"/>
    <property type="match status" value="1"/>
</dbReference>
<feature type="transmembrane region" description="Helical" evidence="6">
    <location>
        <begin position="178"/>
        <end position="200"/>
    </location>
</feature>
<feature type="domain" description="EamA" evidence="7">
    <location>
        <begin position="12"/>
        <end position="117"/>
    </location>
</feature>
<evidence type="ECO:0000256" key="5">
    <source>
        <dbReference type="ARBA" id="ARBA00023136"/>
    </source>
</evidence>
<dbReference type="SUPFAM" id="SSF103481">
    <property type="entry name" value="Multidrug resistance efflux transporter EmrE"/>
    <property type="match status" value="2"/>
</dbReference>
<comment type="subcellular location">
    <subcellularLocation>
        <location evidence="1">Cell membrane</location>
        <topology evidence="1">Multi-pass membrane protein</topology>
    </subcellularLocation>
</comment>
<name>A0ABY4AM72_9BURK</name>
<dbReference type="RefSeq" id="WP_243479610.1">
    <property type="nucleotide sequence ID" value="NZ_CP063982.1"/>
</dbReference>
<dbReference type="InterPro" id="IPR037185">
    <property type="entry name" value="EmrE-like"/>
</dbReference>
<evidence type="ECO:0000313" key="9">
    <source>
        <dbReference type="Proteomes" id="UP000831607"/>
    </source>
</evidence>
<accession>A0ABY4AM72</accession>
<feature type="transmembrane region" description="Helical" evidence="6">
    <location>
        <begin position="97"/>
        <end position="115"/>
    </location>
</feature>
<protein>
    <submittedName>
        <fullName evidence="8">DMT family transporter</fullName>
    </submittedName>
</protein>
<keyword evidence="3 6" id="KW-0812">Transmembrane</keyword>
<reference evidence="8 9" key="1">
    <citation type="submission" date="2020-11" db="EMBL/GenBank/DDBJ databases">
        <title>Algicoccus daihaiensis sp.nov., isolated from Daihai Lake in Inner Mongolia.</title>
        <authorList>
            <person name="Kai J."/>
        </authorList>
    </citation>
    <scope>NUCLEOTIDE SEQUENCE [LARGE SCALE GENOMIC DNA]</scope>
    <source>
        <strain evidence="9">f23</strain>
    </source>
</reference>
<evidence type="ECO:0000256" key="2">
    <source>
        <dbReference type="ARBA" id="ARBA00022475"/>
    </source>
</evidence>
<evidence type="ECO:0000256" key="4">
    <source>
        <dbReference type="ARBA" id="ARBA00022989"/>
    </source>
</evidence>
<feature type="transmembrane region" description="Helical" evidence="6">
    <location>
        <begin position="43"/>
        <end position="62"/>
    </location>
</feature>
<dbReference type="PANTHER" id="PTHR32322:SF18">
    <property type="entry name" value="S-ADENOSYLMETHIONINE_S-ADENOSYLHOMOCYSTEINE TRANSPORTER"/>
    <property type="match status" value="1"/>
</dbReference>
<evidence type="ECO:0000256" key="6">
    <source>
        <dbReference type="SAM" id="Phobius"/>
    </source>
</evidence>
<evidence type="ECO:0000256" key="3">
    <source>
        <dbReference type="ARBA" id="ARBA00022692"/>
    </source>
</evidence>
<evidence type="ECO:0000259" key="7">
    <source>
        <dbReference type="Pfam" id="PF00892"/>
    </source>
</evidence>
<keyword evidence="9" id="KW-1185">Reference proteome</keyword>
<feature type="transmembrane region" description="Helical" evidence="6">
    <location>
        <begin position="74"/>
        <end position="91"/>
    </location>
</feature>
<feature type="transmembrane region" description="Helical" evidence="6">
    <location>
        <begin position="206"/>
        <end position="225"/>
    </location>
</feature>
<feature type="transmembrane region" description="Helical" evidence="6">
    <location>
        <begin position="263"/>
        <end position="284"/>
    </location>
</feature>
<keyword evidence="5 6" id="KW-0472">Membrane</keyword>
<sequence length="290" mass="30390">MPENTSQRQILFSVLAVMGAMLSIGFGASLAKTLFSSVGPLGTAAYRITTGAMILLIWFRPWRWVTSRADWQRILPYGAMLAMMNLLFYAALDTLPVGVAIAIEFTGPLALAIFSSRRAVDFLWAALAVLGLLLLTPVLSADQPLDPTGVVLALGAGAFWAAYIVLGRRASHLRAGQVTGLGMTAAAAMALPFGIAQAGAELLNPSLLATGLFVGLLSSAIPYTLEMHALRYLPTKTFGVTVSVEPMFGAIAGAIILSETLSLAQILAIGCIMAASAGCTATAMRQAKRS</sequence>
<dbReference type="Proteomes" id="UP000831607">
    <property type="component" value="Chromosome"/>
</dbReference>
<gene>
    <name evidence="8" type="ORF">DHf2319_04395</name>
</gene>
<evidence type="ECO:0000313" key="8">
    <source>
        <dbReference type="EMBL" id="UOD51143.1"/>
    </source>
</evidence>
<evidence type="ECO:0000256" key="1">
    <source>
        <dbReference type="ARBA" id="ARBA00004651"/>
    </source>
</evidence>
<proteinExistence type="predicted"/>
<feature type="transmembrane region" description="Helical" evidence="6">
    <location>
        <begin position="122"/>
        <end position="141"/>
    </location>
</feature>
<keyword evidence="2" id="KW-1003">Cell membrane</keyword>
<dbReference type="Pfam" id="PF00892">
    <property type="entry name" value="EamA"/>
    <property type="match status" value="2"/>
</dbReference>
<dbReference type="InterPro" id="IPR000620">
    <property type="entry name" value="EamA_dom"/>
</dbReference>
<feature type="transmembrane region" description="Helical" evidence="6">
    <location>
        <begin position="12"/>
        <end position="31"/>
    </location>
</feature>
<dbReference type="InterPro" id="IPR050638">
    <property type="entry name" value="AA-Vitamin_Transporters"/>
</dbReference>
<feature type="transmembrane region" description="Helical" evidence="6">
    <location>
        <begin position="147"/>
        <end position="166"/>
    </location>
</feature>
<feature type="transmembrane region" description="Helical" evidence="6">
    <location>
        <begin position="237"/>
        <end position="257"/>
    </location>
</feature>
<dbReference type="EMBL" id="CP063982">
    <property type="protein sequence ID" value="UOD51143.1"/>
    <property type="molecule type" value="Genomic_DNA"/>
</dbReference>